<feature type="region of interest" description="Disordered" evidence="1">
    <location>
        <begin position="1"/>
        <end position="43"/>
    </location>
</feature>
<feature type="compositionally biased region" description="Basic and acidic residues" evidence="1">
    <location>
        <begin position="1"/>
        <end position="10"/>
    </location>
</feature>
<dbReference type="CDD" id="cd09076">
    <property type="entry name" value="L1-EN"/>
    <property type="match status" value="1"/>
</dbReference>
<evidence type="ECO:0000313" key="4">
    <source>
        <dbReference type="Proteomes" id="UP000653454"/>
    </source>
</evidence>
<organism evidence="3 4">
    <name type="scientific">Plutella xylostella</name>
    <name type="common">Diamondback moth</name>
    <name type="synonym">Plutella maculipennis</name>
    <dbReference type="NCBI Taxonomy" id="51655"/>
    <lineage>
        <taxon>Eukaryota</taxon>
        <taxon>Metazoa</taxon>
        <taxon>Ecdysozoa</taxon>
        <taxon>Arthropoda</taxon>
        <taxon>Hexapoda</taxon>
        <taxon>Insecta</taxon>
        <taxon>Pterygota</taxon>
        <taxon>Neoptera</taxon>
        <taxon>Endopterygota</taxon>
        <taxon>Lepidoptera</taxon>
        <taxon>Glossata</taxon>
        <taxon>Ditrysia</taxon>
        <taxon>Yponomeutoidea</taxon>
        <taxon>Plutellidae</taxon>
        <taxon>Plutella</taxon>
    </lineage>
</organism>
<proteinExistence type="predicted"/>
<accession>A0A8S4GDI1</accession>
<dbReference type="EMBL" id="CAJHNJ030000455">
    <property type="protein sequence ID" value="CAG9137921.1"/>
    <property type="molecule type" value="Genomic_DNA"/>
</dbReference>
<dbReference type="SUPFAM" id="SSF56219">
    <property type="entry name" value="DNase I-like"/>
    <property type="match status" value="1"/>
</dbReference>
<dbReference type="InterPro" id="IPR036691">
    <property type="entry name" value="Endo/exonu/phosph_ase_sf"/>
</dbReference>
<dbReference type="SUPFAM" id="SSF56672">
    <property type="entry name" value="DNA/RNA polymerases"/>
    <property type="match status" value="1"/>
</dbReference>
<dbReference type="CDD" id="cd01650">
    <property type="entry name" value="RT_nLTR_like"/>
    <property type="match status" value="1"/>
</dbReference>
<comment type="caution">
    <text evidence="3">The sequence shown here is derived from an EMBL/GenBank/DDBJ whole genome shotgun (WGS) entry which is preliminary data.</text>
</comment>
<dbReference type="InterPro" id="IPR005135">
    <property type="entry name" value="Endo/exonuclease/phosphatase"/>
</dbReference>
<feature type="domain" description="Reverse transcriptase" evidence="2">
    <location>
        <begin position="453"/>
        <end position="721"/>
    </location>
</feature>
<dbReference type="Proteomes" id="UP000653454">
    <property type="component" value="Unassembled WGS sequence"/>
</dbReference>
<sequence>MAKSSMESHPKPRPPVPGSPTIPDYGSGLGNGRAGGAKNPRVTNGCHQRLQLATYNARTLREDEKMVELEVELSKIKWDILGLSEVRREGEDTMTLESGHMLYHREGDQLSQGGVGFLVNKTLVNNVVEISSVSNRVAYLVLKLTERYSLKVVQVYAPTSAYSDTEVEAVYEDISRAIKCTAKTQYTVVMGDFNAKVGVQECDESRVGPHGFGSRNQRGQMLVDFLEREGLYLMNSFFEKQPQRKWTWASPDGRTKNEIDFIMTDKRHIFRDVSVINRFKTGSDHRLLRGTLNINFKLERRRLVKRVLNKRIKKLIRRDLRRSNTRATKAAIEQNRGSKVFVQQLGRSHLTKLKSADGNIVASKPEVLAEIEGFYGQLYASHAQKSVAQLTDSRAPLIRHYTDDIPDVDIGEIRIALEQLKNNKAPGEDGITTELLKAGGIAILEQLQRLFNSVLHNGITPEAWSESVVVLFFKKGDKTLLKNYRPISLLSHVYKLFSRVITNRLAQKLDEFQPPEQAGFRKGFSTIDHIHTVRQIVQKTEEYNQPLCLAFVDYEKAFDSIETWAVLESLQRCQIDWRYIEVLRCLYNAATMTVQVQDHKTRPIQLQRGVRQGDVISPKLFTNALEDVFKTLDWKGHGICINGEYMSHLRFADDIVIMAESLQELSWMLSGLNAASRRVGLGMNLDKTKVMYNAHIKPEPVAVGEATIEVVQAYVYLGQTIRLGRSNFDKEAARRIQLGWAAFGKLRHIFSSAIPQSLKTKVFNQCVLPVMTYGAETWTLTRNIFIFASYIKSTDNVVADRESRDLKIDTEWEIADYAYIDVLGVPEFDLFASVQNHKYASTHSTGTLAAVRLSGRR</sequence>
<keyword evidence="4" id="KW-1185">Reference proteome</keyword>
<dbReference type="GO" id="GO:0003824">
    <property type="term" value="F:catalytic activity"/>
    <property type="evidence" value="ECO:0007669"/>
    <property type="project" value="InterPro"/>
</dbReference>
<dbReference type="InterPro" id="IPR000477">
    <property type="entry name" value="RT_dom"/>
</dbReference>
<dbReference type="PROSITE" id="PS50878">
    <property type="entry name" value="RT_POL"/>
    <property type="match status" value="1"/>
</dbReference>
<dbReference type="GO" id="GO:0071897">
    <property type="term" value="P:DNA biosynthetic process"/>
    <property type="evidence" value="ECO:0007669"/>
    <property type="project" value="UniProtKB-ARBA"/>
</dbReference>
<name>A0A8S4GDI1_PLUXY</name>
<reference evidence="3" key="1">
    <citation type="submission" date="2020-11" db="EMBL/GenBank/DDBJ databases">
        <authorList>
            <person name="Whiteford S."/>
        </authorList>
    </citation>
    <scope>NUCLEOTIDE SEQUENCE</scope>
</reference>
<evidence type="ECO:0000259" key="2">
    <source>
        <dbReference type="PROSITE" id="PS50878"/>
    </source>
</evidence>
<dbReference type="Gene3D" id="3.60.10.10">
    <property type="entry name" value="Endonuclease/exonuclease/phosphatase"/>
    <property type="match status" value="1"/>
</dbReference>
<dbReference type="AlphaFoldDB" id="A0A8S4GDI1"/>
<dbReference type="InterPro" id="IPR043502">
    <property type="entry name" value="DNA/RNA_pol_sf"/>
</dbReference>
<dbReference type="PANTHER" id="PTHR47027">
    <property type="entry name" value="REVERSE TRANSCRIPTASE DOMAIN-CONTAINING PROTEIN"/>
    <property type="match status" value="1"/>
</dbReference>
<evidence type="ECO:0000256" key="1">
    <source>
        <dbReference type="SAM" id="MobiDB-lite"/>
    </source>
</evidence>
<gene>
    <name evidence="3" type="ORF">PLXY2_LOCUS16177</name>
</gene>
<evidence type="ECO:0000313" key="3">
    <source>
        <dbReference type="EMBL" id="CAG9137921.1"/>
    </source>
</evidence>
<dbReference type="Pfam" id="PF03372">
    <property type="entry name" value="Exo_endo_phos"/>
    <property type="match status" value="1"/>
</dbReference>
<dbReference type="Pfam" id="PF00078">
    <property type="entry name" value="RVT_1"/>
    <property type="match status" value="1"/>
</dbReference>
<protein>
    <submittedName>
        <fullName evidence="3">(diamondback moth) hypothetical protein</fullName>
    </submittedName>
</protein>
<dbReference type="PANTHER" id="PTHR47027:SF20">
    <property type="entry name" value="REVERSE TRANSCRIPTASE-LIKE PROTEIN WITH RNA-DIRECTED DNA POLYMERASE DOMAIN"/>
    <property type="match status" value="1"/>
</dbReference>